<dbReference type="HAMAP" id="MF_01468">
    <property type="entry name" value="RNase_Mini_III"/>
    <property type="match status" value="1"/>
</dbReference>
<dbReference type="FunCoup" id="A0A5R8QH05">
    <property type="interactions" value="120"/>
</dbReference>
<dbReference type="PANTHER" id="PTHR34276">
    <property type="entry name" value="MINI-RIBONUCLEASE 3"/>
    <property type="match status" value="1"/>
</dbReference>
<dbReference type="PIRSF" id="PIRSF005520">
    <property type="entry name" value="UCP005520"/>
    <property type="match status" value="1"/>
</dbReference>
<keyword evidence="4" id="KW-0460">Magnesium</keyword>
<dbReference type="GO" id="GO:0006364">
    <property type="term" value="P:rRNA processing"/>
    <property type="evidence" value="ECO:0007669"/>
    <property type="project" value="UniProtKB-UniRule"/>
</dbReference>
<dbReference type="PANTHER" id="PTHR34276:SF1">
    <property type="entry name" value="MINI-RIBONUCLEASE 3"/>
    <property type="match status" value="1"/>
</dbReference>
<feature type="active site" evidence="4">
    <location>
        <position position="16"/>
    </location>
</feature>
<keyword evidence="7" id="KW-1185">Reference proteome</keyword>
<dbReference type="Gene3D" id="1.10.1520.10">
    <property type="entry name" value="Ribonuclease III domain"/>
    <property type="match status" value="1"/>
</dbReference>
<dbReference type="AlphaFoldDB" id="A0A5R8QH05"/>
<evidence type="ECO:0000313" key="6">
    <source>
        <dbReference type="EMBL" id="TLG77278.1"/>
    </source>
</evidence>
<comment type="function">
    <text evidence="4">Involved in correct processing of both the 5' and 3' ends of 23S rRNA precursor. Processes 30S rRNA precursor transcript even in absence of ribonuclease 3 (Rnc); Rnc processes 30S rRNA into smaller rRNA precursors.</text>
</comment>
<accession>A0A5R8QH05</accession>
<dbReference type="EMBL" id="VBWP01000001">
    <property type="protein sequence ID" value="TLG77278.1"/>
    <property type="molecule type" value="Genomic_DNA"/>
</dbReference>
<evidence type="ECO:0000256" key="3">
    <source>
        <dbReference type="ARBA" id="ARBA00022801"/>
    </source>
</evidence>
<evidence type="ECO:0000313" key="7">
    <source>
        <dbReference type="Proteomes" id="UP000306912"/>
    </source>
</evidence>
<keyword evidence="4" id="KW-0698">rRNA processing</keyword>
<dbReference type="SUPFAM" id="SSF69065">
    <property type="entry name" value="RNase III domain-like"/>
    <property type="match status" value="1"/>
</dbReference>
<dbReference type="GO" id="GO:0004525">
    <property type="term" value="F:ribonuclease III activity"/>
    <property type="evidence" value="ECO:0007669"/>
    <property type="project" value="InterPro"/>
</dbReference>
<gene>
    <name evidence="4" type="primary">mrnC</name>
    <name evidence="6" type="ORF">FEZ08_01285</name>
</gene>
<dbReference type="GO" id="GO:0005737">
    <property type="term" value="C:cytoplasm"/>
    <property type="evidence" value="ECO:0007669"/>
    <property type="project" value="UniProtKB-SubCell"/>
</dbReference>
<dbReference type="InterPro" id="IPR008226">
    <property type="entry name" value="Mini3_fam"/>
</dbReference>
<keyword evidence="1 4" id="KW-0540">Nuclease</keyword>
<dbReference type="EC" id="3.1.26.-" evidence="4"/>
<dbReference type="Proteomes" id="UP000306912">
    <property type="component" value="Unassembled WGS sequence"/>
</dbReference>
<comment type="similarity">
    <text evidence="4">Belongs to the MrnC RNase family.</text>
</comment>
<evidence type="ECO:0000256" key="4">
    <source>
        <dbReference type="HAMAP-Rule" id="MF_01468"/>
    </source>
</evidence>
<keyword evidence="4" id="KW-0690">Ribosome biogenesis</keyword>
<dbReference type="GO" id="GO:0019843">
    <property type="term" value="F:rRNA binding"/>
    <property type="evidence" value="ECO:0007669"/>
    <property type="project" value="UniProtKB-UniRule"/>
</dbReference>
<evidence type="ECO:0000256" key="1">
    <source>
        <dbReference type="ARBA" id="ARBA00022722"/>
    </source>
</evidence>
<comment type="subunit">
    <text evidence="4">Homodimer.</text>
</comment>
<evidence type="ECO:0000259" key="5">
    <source>
        <dbReference type="Pfam" id="PF00636"/>
    </source>
</evidence>
<dbReference type="Pfam" id="PF00636">
    <property type="entry name" value="Ribonuclease_3"/>
    <property type="match status" value="1"/>
</dbReference>
<sequence>MRSDLYNGVTLAFIGDAYYGLQIKRHLVERRAITHAQTLQKLLAQFVKAAAQATIIQTLIEQGTLTETEIDIFKRGRNAKTNSKPKHADVITYKMSTGFEAVIGWLVLDKNEARADELIDQAIAIIEGAGDLYEK</sequence>
<keyword evidence="4" id="KW-0699">rRNA-binding</keyword>
<dbReference type="InterPro" id="IPR036389">
    <property type="entry name" value="RNase_III_sf"/>
</dbReference>
<dbReference type="InterPro" id="IPR000999">
    <property type="entry name" value="RNase_III_dom"/>
</dbReference>
<keyword evidence="4" id="KW-0694">RNA-binding</keyword>
<comment type="subcellular location">
    <subcellularLocation>
        <location evidence="4">Cytoplasm</location>
    </subcellularLocation>
</comment>
<organism evidence="6 7">
    <name type="scientific">Culicoidibacter larvae</name>
    <dbReference type="NCBI Taxonomy" id="2579976"/>
    <lineage>
        <taxon>Bacteria</taxon>
        <taxon>Bacillati</taxon>
        <taxon>Bacillota</taxon>
        <taxon>Culicoidibacteria</taxon>
        <taxon>Culicoidibacterales</taxon>
        <taxon>Culicoidibacteraceae</taxon>
        <taxon>Culicoidibacter</taxon>
    </lineage>
</organism>
<protein>
    <recommendedName>
        <fullName evidence="4">Mini-ribonuclease 3</fullName>
        <shortName evidence="4">Mini-3</shortName>
        <shortName evidence="4">Mini-RNase 3</shortName>
        <ecNumber evidence="4">3.1.26.-</ecNumber>
    </recommendedName>
    <alternativeName>
        <fullName evidence="4">Mini-RNase III</fullName>
        <shortName evidence="4">Mini-III</shortName>
    </alternativeName>
</protein>
<proteinExistence type="inferred from homology"/>
<comment type="caution">
    <text evidence="6">The sequence shown here is derived from an EMBL/GenBank/DDBJ whole genome shotgun (WGS) entry which is preliminary data.</text>
</comment>
<reference evidence="6 7" key="1">
    <citation type="submission" date="2019-05" db="EMBL/GenBank/DDBJ databases">
        <title>Culicoidintestinum kansasii gen. nov., sp. nov. from the gastrointestinal tract of the biting midge, Culicoides sonorensis.</title>
        <authorList>
            <person name="Neupane S."/>
            <person name="Ghosh A."/>
            <person name="Gunther S."/>
            <person name="Martin K."/>
            <person name="Zurek L."/>
        </authorList>
    </citation>
    <scope>NUCLEOTIDE SEQUENCE [LARGE SCALE GENOMIC DNA]</scope>
    <source>
        <strain evidence="6 7">CS-1</strain>
    </source>
</reference>
<feature type="domain" description="RNase III" evidence="5">
    <location>
        <begin position="10"/>
        <end position="110"/>
    </location>
</feature>
<dbReference type="RefSeq" id="WP_138189886.1">
    <property type="nucleotide sequence ID" value="NZ_VBWP01000001.1"/>
</dbReference>
<evidence type="ECO:0000256" key="2">
    <source>
        <dbReference type="ARBA" id="ARBA00022759"/>
    </source>
</evidence>
<keyword evidence="4" id="KW-0963">Cytoplasm</keyword>
<name>A0A5R8QH05_9FIRM</name>
<keyword evidence="3 4" id="KW-0378">Hydrolase</keyword>
<keyword evidence="2 4" id="KW-0255">Endonuclease</keyword>
<dbReference type="InParanoid" id="A0A5R8QH05"/>
<dbReference type="OrthoDB" id="46571at2"/>
<comment type="cofactor">
    <cofactor evidence="4">
        <name>Mg(2+)</name>
        <dbReference type="ChEBI" id="CHEBI:18420"/>
    </cofactor>
</comment>